<dbReference type="Proteomes" id="UP000048984">
    <property type="component" value="Unassembled WGS sequence"/>
</dbReference>
<evidence type="ECO:0000313" key="5">
    <source>
        <dbReference type="Proteomes" id="UP000048984"/>
    </source>
</evidence>
<dbReference type="InterPro" id="IPR001279">
    <property type="entry name" value="Metallo-B-lactamas"/>
</dbReference>
<reference evidence="4 5" key="1">
    <citation type="submission" date="2015-09" db="EMBL/GenBank/DDBJ databases">
        <authorList>
            <person name="Jackson K.R."/>
            <person name="Lunt B.L."/>
            <person name="Fisher J.N.B."/>
            <person name="Gardner A.V."/>
            <person name="Bailey M.E."/>
            <person name="Deus L.M."/>
            <person name="Earl A.S."/>
            <person name="Gibby P.D."/>
            <person name="Hartmann K.A."/>
            <person name="Liu J.E."/>
            <person name="Manci A.M."/>
            <person name="Nielsen D.A."/>
            <person name="Solomon M.B."/>
            <person name="Breakwell D.P."/>
            <person name="Burnett S.H."/>
            <person name="Grose J.H."/>
        </authorList>
    </citation>
    <scope>NUCLEOTIDE SEQUENCE [LARGE SCALE GENOMIC DNA]</scope>
    <source>
        <strain evidence="4 5">16</strain>
    </source>
</reference>
<dbReference type="EMBL" id="LJYW01000001">
    <property type="protein sequence ID" value="KPL50880.1"/>
    <property type="molecule type" value="Genomic_DNA"/>
</dbReference>
<name>A0A0P6VVH1_9HYPH</name>
<dbReference type="RefSeq" id="WP_054357043.1">
    <property type="nucleotide sequence ID" value="NZ_LJYW01000001.1"/>
</dbReference>
<comment type="similarity">
    <text evidence="2">Belongs to the UPF0173 family.</text>
</comment>
<evidence type="ECO:0000256" key="2">
    <source>
        <dbReference type="HAMAP-Rule" id="MF_00457"/>
    </source>
</evidence>
<dbReference type="PANTHER" id="PTHR43546">
    <property type="entry name" value="UPF0173 METAL-DEPENDENT HYDROLASE MJ1163-RELATED"/>
    <property type="match status" value="1"/>
</dbReference>
<keyword evidence="5" id="KW-1185">Reference proteome</keyword>
<comment type="caution">
    <text evidence="4">The sequence shown here is derived from an EMBL/GenBank/DDBJ whole genome shotgun (WGS) entry which is preliminary data.</text>
</comment>
<organism evidence="4 5">
    <name type="scientific">Prosthecodimorpha hirschii</name>
    <dbReference type="NCBI Taxonomy" id="665126"/>
    <lineage>
        <taxon>Bacteria</taxon>
        <taxon>Pseudomonadati</taxon>
        <taxon>Pseudomonadota</taxon>
        <taxon>Alphaproteobacteria</taxon>
        <taxon>Hyphomicrobiales</taxon>
        <taxon>Ancalomicrobiaceae</taxon>
        <taxon>Prosthecodimorpha</taxon>
    </lineage>
</organism>
<dbReference type="AlphaFoldDB" id="A0A0P6VVH1"/>
<proteinExistence type="inferred from homology"/>
<feature type="domain" description="Metallo-beta-lactamase" evidence="3">
    <location>
        <begin position="7"/>
        <end position="203"/>
    </location>
</feature>
<evidence type="ECO:0000256" key="1">
    <source>
        <dbReference type="ARBA" id="ARBA00022801"/>
    </source>
</evidence>
<dbReference type="SMART" id="SM00849">
    <property type="entry name" value="Lactamase_B"/>
    <property type="match status" value="1"/>
</dbReference>
<sequence>MKITWYGHSCFRLEIPADTDKGKVEILIDPFLTGNPKATITPEEAAIGLDHIVISHGHDDHIGDLIPIAKASGAAVTANWEIAMWANSHGVETINPMNSGGTVDLGAFAVSLTPAHHSSAKSNGDGTFAYLGNPHGVVIAPKTGPTLYYAGDTDIFSDMALIAELYEPTIGILPIGDRFTMGARSAALAARRFFAFTDVIPCHYMTFGLLDQTPDAFVAAMHGSGVRIHTPEPGGSVEIG</sequence>
<dbReference type="SUPFAM" id="SSF56281">
    <property type="entry name" value="Metallo-hydrolase/oxidoreductase"/>
    <property type="match status" value="1"/>
</dbReference>
<dbReference type="Gene3D" id="3.60.15.10">
    <property type="entry name" value="Ribonuclease Z/Hydroxyacylglutathione hydrolase-like"/>
    <property type="match status" value="1"/>
</dbReference>
<reference evidence="4 5" key="2">
    <citation type="submission" date="2015-10" db="EMBL/GenBank/DDBJ databases">
        <title>Draft Genome Sequence of Prosthecomicrobium hirschii ATCC 27832.</title>
        <authorList>
            <person name="Daniel J."/>
            <person name="Givan S.A."/>
            <person name="Brun Y.V."/>
            <person name="Brown P.J."/>
        </authorList>
    </citation>
    <scope>NUCLEOTIDE SEQUENCE [LARGE SCALE GENOMIC DNA]</scope>
    <source>
        <strain evidence="4 5">16</strain>
    </source>
</reference>
<dbReference type="HAMAP" id="MF_00457">
    <property type="entry name" value="UPF0173"/>
    <property type="match status" value="1"/>
</dbReference>
<dbReference type="InterPro" id="IPR036866">
    <property type="entry name" value="RibonucZ/Hydroxyglut_hydro"/>
</dbReference>
<evidence type="ECO:0000313" key="4">
    <source>
        <dbReference type="EMBL" id="KPL50880.1"/>
    </source>
</evidence>
<dbReference type="GO" id="GO:0016787">
    <property type="term" value="F:hydrolase activity"/>
    <property type="evidence" value="ECO:0007669"/>
    <property type="project" value="UniProtKB-UniRule"/>
</dbReference>
<keyword evidence="1 2" id="KW-0378">Hydrolase</keyword>
<evidence type="ECO:0000259" key="3">
    <source>
        <dbReference type="SMART" id="SM00849"/>
    </source>
</evidence>
<dbReference type="InterPro" id="IPR022877">
    <property type="entry name" value="UPF0173"/>
</dbReference>
<dbReference type="PANTHER" id="PTHR43546:SF3">
    <property type="entry name" value="UPF0173 METAL-DEPENDENT HYDROLASE MJ1163"/>
    <property type="match status" value="1"/>
</dbReference>
<gene>
    <name evidence="4" type="ORF">ABB55_00440</name>
</gene>
<dbReference type="STRING" id="665126.ABB55_00440"/>
<dbReference type="InterPro" id="IPR050114">
    <property type="entry name" value="UPF0173_UPF0282_UlaG_hydrolase"/>
</dbReference>
<protein>
    <recommendedName>
        <fullName evidence="2">UPF0173 metal-dependent hydrolase ABB55_00440</fullName>
    </recommendedName>
</protein>
<dbReference type="NCBIfam" id="NF001911">
    <property type="entry name" value="PRK00685.1"/>
    <property type="match status" value="1"/>
</dbReference>
<accession>A0A0P6VVH1</accession>
<dbReference type="Pfam" id="PF12706">
    <property type="entry name" value="Lactamase_B_2"/>
    <property type="match status" value="1"/>
</dbReference>